<dbReference type="CDD" id="cd09020">
    <property type="entry name" value="D-hex-6-P-epi_like"/>
    <property type="match status" value="1"/>
</dbReference>
<dbReference type="InterPro" id="IPR008183">
    <property type="entry name" value="Aldose_1/G6P_1-epimerase"/>
</dbReference>
<dbReference type="GO" id="GO:0005975">
    <property type="term" value="P:carbohydrate metabolic process"/>
    <property type="evidence" value="ECO:0007669"/>
    <property type="project" value="InterPro"/>
</dbReference>
<evidence type="ECO:0000256" key="3">
    <source>
        <dbReference type="ARBA" id="ARBA00012083"/>
    </source>
</evidence>
<comment type="catalytic activity">
    <reaction evidence="1">
        <text>alpha-D-glucose 6-phosphate = beta-D-glucose 6-phosphate</text>
        <dbReference type="Rhea" id="RHEA:16249"/>
        <dbReference type="ChEBI" id="CHEBI:58225"/>
        <dbReference type="ChEBI" id="CHEBI:58247"/>
        <dbReference type="EC" id="5.1.3.15"/>
    </reaction>
</comment>
<dbReference type="InterPro" id="IPR011013">
    <property type="entry name" value="Gal_mutarotase_sf_dom"/>
</dbReference>
<feature type="active site" evidence="6">
    <location>
        <position position="162"/>
    </location>
</feature>
<evidence type="ECO:0000313" key="8">
    <source>
        <dbReference type="Proteomes" id="UP000886523"/>
    </source>
</evidence>
<dbReference type="Pfam" id="PF01263">
    <property type="entry name" value="Aldose_epim"/>
    <property type="match status" value="1"/>
</dbReference>
<dbReference type="GO" id="GO:0030246">
    <property type="term" value="F:carbohydrate binding"/>
    <property type="evidence" value="ECO:0007669"/>
    <property type="project" value="UniProtKB-UniRule"/>
</dbReference>
<evidence type="ECO:0000256" key="1">
    <source>
        <dbReference type="ARBA" id="ARBA00001096"/>
    </source>
</evidence>
<evidence type="ECO:0000256" key="6">
    <source>
        <dbReference type="PIRSR" id="PIRSR016020-1"/>
    </source>
</evidence>
<dbReference type="EC" id="5.1.3.15" evidence="3 5"/>
<dbReference type="InterPro" id="IPR025532">
    <property type="entry name" value="G6P_1-epimerase"/>
</dbReference>
<organism evidence="7 8">
    <name type="scientific">Hydnum rufescens UP504</name>
    <dbReference type="NCBI Taxonomy" id="1448309"/>
    <lineage>
        <taxon>Eukaryota</taxon>
        <taxon>Fungi</taxon>
        <taxon>Dikarya</taxon>
        <taxon>Basidiomycota</taxon>
        <taxon>Agaricomycotina</taxon>
        <taxon>Agaricomycetes</taxon>
        <taxon>Cantharellales</taxon>
        <taxon>Hydnaceae</taxon>
        <taxon>Hydnum</taxon>
    </lineage>
</organism>
<name>A0A9P6AP77_9AGAM</name>
<protein>
    <recommendedName>
        <fullName evidence="3 5">Glucose-6-phosphate 1-epimerase</fullName>
        <ecNumber evidence="3 5">5.1.3.15</ecNumber>
    </recommendedName>
</protein>
<proteinExistence type="inferred from homology"/>
<evidence type="ECO:0000256" key="4">
    <source>
        <dbReference type="ARBA" id="ARBA00023235"/>
    </source>
</evidence>
<evidence type="ECO:0000256" key="5">
    <source>
        <dbReference type="PIRNR" id="PIRNR016020"/>
    </source>
</evidence>
<comment type="caution">
    <text evidence="7">The sequence shown here is derived from an EMBL/GenBank/DDBJ whole genome shotgun (WGS) entry which is preliminary data.</text>
</comment>
<comment type="similarity">
    <text evidence="2 5">Belongs to the glucose-6-phosphate 1-epimerase family.</text>
</comment>
<feature type="active site" evidence="6">
    <location>
        <position position="264"/>
    </location>
</feature>
<gene>
    <name evidence="7" type="ORF">BS47DRAFT_1349364</name>
</gene>
<keyword evidence="8" id="KW-1185">Reference proteome</keyword>
<dbReference type="GO" id="GO:0047938">
    <property type="term" value="F:glucose-6-phosphate 1-epimerase activity"/>
    <property type="evidence" value="ECO:0007669"/>
    <property type="project" value="UniProtKB-UniRule"/>
</dbReference>
<dbReference type="InterPro" id="IPR014718">
    <property type="entry name" value="GH-type_carb-bd"/>
</dbReference>
<accession>A0A9P6AP77</accession>
<sequence>MPVTVSESKVSVELANGSAVEILVFGANVISWRSPNVDGHGVKERFFLSKKSALDGSKAVRGGIPIVFPFFGSPNREEHKVFPSHGFGRTEKWKYDGIVSETKSSTSVKFVLEPSAHIKVKFPFQFILQYIVTISLHELSTTLRVTNPASSTSTLTHQALLHNYIAAHPSSSITIAPLTDLTYTDKVKGGVEVVEQRALVDVKESTDSVYKGAPGEYHVRWTGGGVDIKTTGFPDVVVWNPQKEIGSKMADMEDGGWERYVCVEPGFVSAWNTLAPGETWVGTQIFRPL</sequence>
<dbReference type="EMBL" id="MU129037">
    <property type="protein sequence ID" value="KAF9509358.1"/>
    <property type="molecule type" value="Genomic_DNA"/>
</dbReference>
<dbReference type="GO" id="GO:0005737">
    <property type="term" value="C:cytoplasm"/>
    <property type="evidence" value="ECO:0007669"/>
    <property type="project" value="TreeGrafter"/>
</dbReference>
<dbReference type="PANTHER" id="PTHR11122">
    <property type="entry name" value="APOSPORY-ASSOCIATED PROTEIN C-RELATED"/>
    <property type="match status" value="1"/>
</dbReference>
<comment type="function">
    <text evidence="5">Catalyzes the interconversion between the alpha and beta anomers from at least three hexose 6-phosphate sugars (Glc6P, Gal6P, and Man6P).</text>
</comment>
<dbReference type="Gene3D" id="2.70.98.10">
    <property type="match status" value="1"/>
</dbReference>
<evidence type="ECO:0000256" key="2">
    <source>
        <dbReference type="ARBA" id="ARBA00005866"/>
    </source>
</evidence>
<dbReference type="SUPFAM" id="SSF74650">
    <property type="entry name" value="Galactose mutarotase-like"/>
    <property type="match status" value="1"/>
</dbReference>
<keyword evidence="4 5" id="KW-0413">Isomerase</keyword>
<evidence type="ECO:0000313" key="7">
    <source>
        <dbReference type="EMBL" id="KAF9509358.1"/>
    </source>
</evidence>
<dbReference type="PANTHER" id="PTHR11122:SF13">
    <property type="entry name" value="GLUCOSE-6-PHOSPHATE 1-EPIMERASE"/>
    <property type="match status" value="1"/>
</dbReference>
<dbReference type="Proteomes" id="UP000886523">
    <property type="component" value="Unassembled WGS sequence"/>
</dbReference>
<dbReference type="PIRSF" id="PIRSF016020">
    <property type="entry name" value="PHexose_mutarotase"/>
    <property type="match status" value="1"/>
</dbReference>
<reference evidence="7" key="1">
    <citation type="journal article" date="2020" name="Nat. Commun.">
        <title>Large-scale genome sequencing of mycorrhizal fungi provides insights into the early evolution of symbiotic traits.</title>
        <authorList>
            <person name="Miyauchi S."/>
            <person name="Kiss E."/>
            <person name="Kuo A."/>
            <person name="Drula E."/>
            <person name="Kohler A."/>
            <person name="Sanchez-Garcia M."/>
            <person name="Morin E."/>
            <person name="Andreopoulos B."/>
            <person name="Barry K.W."/>
            <person name="Bonito G."/>
            <person name="Buee M."/>
            <person name="Carver A."/>
            <person name="Chen C."/>
            <person name="Cichocki N."/>
            <person name="Clum A."/>
            <person name="Culley D."/>
            <person name="Crous P.W."/>
            <person name="Fauchery L."/>
            <person name="Girlanda M."/>
            <person name="Hayes R.D."/>
            <person name="Keri Z."/>
            <person name="LaButti K."/>
            <person name="Lipzen A."/>
            <person name="Lombard V."/>
            <person name="Magnuson J."/>
            <person name="Maillard F."/>
            <person name="Murat C."/>
            <person name="Nolan M."/>
            <person name="Ohm R.A."/>
            <person name="Pangilinan J."/>
            <person name="Pereira M.F."/>
            <person name="Perotto S."/>
            <person name="Peter M."/>
            <person name="Pfister S."/>
            <person name="Riley R."/>
            <person name="Sitrit Y."/>
            <person name="Stielow J.B."/>
            <person name="Szollosi G."/>
            <person name="Zifcakova L."/>
            <person name="Stursova M."/>
            <person name="Spatafora J.W."/>
            <person name="Tedersoo L."/>
            <person name="Vaario L.M."/>
            <person name="Yamada A."/>
            <person name="Yan M."/>
            <person name="Wang P."/>
            <person name="Xu J."/>
            <person name="Bruns T."/>
            <person name="Baldrian P."/>
            <person name="Vilgalys R."/>
            <person name="Dunand C."/>
            <person name="Henrissat B."/>
            <person name="Grigoriev I.V."/>
            <person name="Hibbett D."/>
            <person name="Nagy L.G."/>
            <person name="Martin F.M."/>
        </authorList>
    </citation>
    <scope>NUCLEOTIDE SEQUENCE</scope>
    <source>
        <strain evidence="7">UP504</strain>
    </source>
</reference>
<dbReference type="AlphaFoldDB" id="A0A9P6AP77"/>
<dbReference type="OrthoDB" id="1659429at2759"/>